<dbReference type="InterPro" id="IPR011991">
    <property type="entry name" value="ArsR-like_HTH"/>
</dbReference>
<feature type="domain" description="HTH marR-type" evidence="4">
    <location>
        <begin position="8"/>
        <end position="140"/>
    </location>
</feature>
<name>A0A542WZA6_9MICO</name>
<dbReference type="RefSeq" id="WP_170206950.1">
    <property type="nucleotide sequence ID" value="NZ_CAJTBP010000001.1"/>
</dbReference>
<dbReference type="Gene3D" id="1.10.10.10">
    <property type="entry name" value="Winged helix-like DNA-binding domain superfamily/Winged helix DNA-binding domain"/>
    <property type="match status" value="1"/>
</dbReference>
<dbReference type="EMBL" id="VFOK01000002">
    <property type="protein sequence ID" value="TQL28919.1"/>
    <property type="molecule type" value="Genomic_DNA"/>
</dbReference>
<evidence type="ECO:0000256" key="1">
    <source>
        <dbReference type="ARBA" id="ARBA00023015"/>
    </source>
</evidence>
<protein>
    <submittedName>
        <fullName evidence="5">DNA-binding MarR family transcriptional regulator</fullName>
    </submittedName>
</protein>
<dbReference type="AlphaFoldDB" id="A0A542WZA6"/>
<dbReference type="PANTHER" id="PTHR33164">
    <property type="entry name" value="TRANSCRIPTIONAL REGULATOR, MARR FAMILY"/>
    <property type="match status" value="1"/>
</dbReference>
<evidence type="ECO:0000256" key="3">
    <source>
        <dbReference type="ARBA" id="ARBA00023163"/>
    </source>
</evidence>
<dbReference type="SUPFAM" id="SSF46785">
    <property type="entry name" value="Winged helix' DNA-binding domain"/>
    <property type="match status" value="1"/>
</dbReference>
<dbReference type="GO" id="GO:0006950">
    <property type="term" value="P:response to stress"/>
    <property type="evidence" value="ECO:0007669"/>
    <property type="project" value="TreeGrafter"/>
</dbReference>
<organism evidence="5 6">
    <name type="scientific">Barrientosiimonas humi</name>
    <dbReference type="NCBI Taxonomy" id="999931"/>
    <lineage>
        <taxon>Bacteria</taxon>
        <taxon>Bacillati</taxon>
        <taxon>Actinomycetota</taxon>
        <taxon>Actinomycetes</taxon>
        <taxon>Micrococcales</taxon>
        <taxon>Dermacoccaceae</taxon>
        <taxon>Barrientosiimonas</taxon>
    </lineage>
</organism>
<gene>
    <name evidence="5" type="ORF">FB554_3228</name>
</gene>
<dbReference type="InterPro" id="IPR036390">
    <property type="entry name" value="WH_DNA-bd_sf"/>
</dbReference>
<evidence type="ECO:0000259" key="4">
    <source>
        <dbReference type="PROSITE" id="PS50995"/>
    </source>
</evidence>
<keyword evidence="3" id="KW-0804">Transcription</keyword>
<comment type="caution">
    <text evidence="5">The sequence shown here is derived from an EMBL/GenBank/DDBJ whole genome shotgun (WGS) entry which is preliminary data.</text>
</comment>
<dbReference type="InterPro" id="IPR023187">
    <property type="entry name" value="Tscrpt_reg_MarR-type_CS"/>
</dbReference>
<evidence type="ECO:0000313" key="6">
    <source>
        <dbReference type="Proteomes" id="UP000318336"/>
    </source>
</evidence>
<dbReference type="InterPro" id="IPR000835">
    <property type="entry name" value="HTH_MarR-typ"/>
</dbReference>
<dbReference type="CDD" id="cd00090">
    <property type="entry name" value="HTH_ARSR"/>
    <property type="match status" value="1"/>
</dbReference>
<dbReference type="PROSITE" id="PS01117">
    <property type="entry name" value="HTH_MARR_1"/>
    <property type="match status" value="1"/>
</dbReference>
<dbReference type="PRINTS" id="PR00598">
    <property type="entry name" value="HTHMARR"/>
</dbReference>
<dbReference type="InterPro" id="IPR039422">
    <property type="entry name" value="MarR/SlyA-like"/>
</dbReference>
<accession>A0A542WZA6</accession>
<dbReference type="InterPro" id="IPR036388">
    <property type="entry name" value="WH-like_DNA-bd_sf"/>
</dbReference>
<keyword evidence="2 5" id="KW-0238">DNA-binding</keyword>
<sequence length="165" mass="18438">MAVDEARADALATDVVHTLKALTSMRQHMPRPADGVEHAAYPLLFTLATEPLRVSALAERVGSDVSTVSRQVSQLLTSGLVQKRPDPDDRRAQLVQLSDSGHALIESTRARRATYFQYLLRDWDVDDVDTFGELLTRFRASVLDVRAQMATDPQVIHDLTKKEKK</sequence>
<dbReference type="GO" id="GO:0003700">
    <property type="term" value="F:DNA-binding transcription factor activity"/>
    <property type="evidence" value="ECO:0007669"/>
    <property type="project" value="InterPro"/>
</dbReference>
<dbReference type="Pfam" id="PF12802">
    <property type="entry name" value="MarR_2"/>
    <property type="match status" value="1"/>
</dbReference>
<dbReference type="PROSITE" id="PS50995">
    <property type="entry name" value="HTH_MARR_2"/>
    <property type="match status" value="1"/>
</dbReference>
<dbReference type="PANTHER" id="PTHR33164:SF57">
    <property type="entry name" value="MARR-FAMILY TRANSCRIPTIONAL REGULATOR"/>
    <property type="match status" value="1"/>
</dbReference>
<keyword evidence="6" id="KW-1185">Reference proteome</keyword>
<keyword evidence="1" id="KW-0805">Transcription regulation</keyword>
<evidence type="ECO:0000256" key="2">
    <source>
        <dbReference type="ARBA" id="ARBA00023125"/>
    </source>
</evidence>
<dbReference type="SMART" id="SM00347">
    <property type="entry name" value="HTH_MARR"/>
    <property type="match status" value="1"/>
</dbReference>
<dbReference type="GO" id="GO:0003677">
    <property type="term" value="F:DNA binding"/>
    <property type="evidence" value="ECO:0007669"/>
    <property type="project" value="UniProtKB-KW"/>
</dbReference>
<proteinExistence type="predicted"/>
<evidence type="ECO:0000313" key="5">
    <source>
        <dbReference type="EMBL" id="TQL28919.1"/>
    </source>
</evidence>
<dbReference type="Proteomes" id="UP000318336">
    <property type="component" value="Unassembled WGS sequence"/>
</dbReference>
<reference evidence="5 6" key="1">
    <citation type="submission" date="2019-06" db="EMBL/GenBank/DDBJ databases">
        <title>Sequencing the genomes of 1000 actinobacteria strains.</title>
        <authorList>
            <person name="Klenk H.-P."/>
        </authorList>
    </citation>
    <scope>NUCLEOTIDE SEQUENCE [LARGE SCALE GENOMIC DNA]</scope>
    <source>
        <strain evidence="5 6">DSM 24617</strain>
    </source>
</reference>